<accession>A0A2P4NZ58</accession>
<sequence length="54" mass="6272">MEICFINLVIKNICDIRTSSVIHVKQIQLFGLIFLLRYIILSLSFVLANMFTPQ</sequence>
<keyword evidence="1" id="KW-1133">Transmembrane helix</keyword>
<proteinExistence type="predicted"/>
<evidence type="ECO:0000313" key="2">
    <source>
        <dbReference type="EMBL" id="POG58425.1"/>
    </source>
</evidence>
<evidence type="ECO:0000256" key="1">
    <source>
        <dbReference type="SAM" id="Phobius"/>
    </source>
</evidence>
<protein>
    <submittedName>
        <fullName evidence="2">Uncharacterized protein</fullName>
    </submittedName>
</protein>
<keyword evidence="1" id="KW-0812">Transmembrane</keyword>
<comment type="caution">
    <text evidence="2">The sequence shown here is derived from an EMBL/GenBank/DDBJ whole genome shotgun (WGS) entry which is preliminary data.</text>
</comment>
<organism evidence="2 3">
    <name type="scientific">Rhizophagus irregularis (strain DAOM 181602 / DAOM 197198 / MUCL 43194)</name>
    <name type="common">Arbuscular mycorrhizal fungus</name>
    <name type="synonym">Glomus intraradices</name>
    <dbReference type="NCBI Taxonomy" id="747089"/>
    <lineage>
        <taxon>Eukaryota</taxon>
        <taxon>Fungi</taxon>
        <taxon>Fungi incertae sedis</taxon>
        <taxon>Mucoromycota</taxon>
        <taxon>Glomeromycotina</taxon>
        <taxon>Glomeromycetes</taxon>
        <taxon>Glomerales</taxon>
        <taxon>Glomeraceae</taxon>
        <taxon>Rhizophagus</taxon>
    </lineage>
</organism>
<dbReference type="AlphaFoldDB" id="A0A2P4NZ58"/>
<feature type="transmembrane region" description="Helical" evidence="1">
    <location>
        <begin position="29"/>
        <end position="51"/>
    </location>
</feature>
<dbReference type="Proteomes" id="UP000018888">
    <property type="component" value="Unassembled WGS sequence"/>
</dbReference>
<gene>
    <name evidence="2" type="ORF">GLOIN_2v1730863</name>
</gene>
<name>A0A2P4NZ58_RHIID</name>
<evidence type="ECO:0000313" key="3">
    <source>
        <dbReference type="Proteomes" id="UP000018888"/>
    </source>
</evidence>
<reference evidence="2 3" key="2">
    <citation type="journal article" date="2018" name="New Phytol.">
        <title>High intraspecific genome diversity in the model arbuscular mycorrhizal symbiont Rhizophagus irregularis.</title>
        <authorList>
            <person name="Chen E.C.H."/>
            <person name="Morin E."/>
            <person name="Beaudet D."/>
            <person name="Noel J."/>
            <person name="Yildirir G."/>
            <person name="Ndikumana S."/>
            <person name="Charron P."/>
            <person name="St-Onge C."/>
            <person name="Giorgi J."/>
            <person name="Kruger M."/>
            <person name="Marton T."/>
            <person name="Ropars J."/>
            <person name="Grigoriev I.V."/>
            <person name="Hainaut M."/>
            <person name="Henrissat B."/>
            <person name="Roux C."/>
            <person name="Martin F."/>
            <person name="Corradi N."/>
        </authorList>
    </citation>
    <scope>NUCLEOTIDE SEQUENCE [LARGE SCALE GENOMIC DNA]</scope>
    <source>
        <strain evidence="2 3">DAOM 197198</strain>
    </source>
</reference>
<keyword evidence="3" id="KW-1185">Reference proteome</keyword>
<keyword evidence="1" id="KW-0472">Membrane</keyword>
<reference evidence="2 3" key="1">
    <citation type="journal article" date="2013" name="Proc. Natl. Acad. Sci. U.S.A.">
        <title>Genome of an arbuscular mycorrhizal fungus provides insight into the oldest plant symbiosis.</title>
        <authorList>
            <person name="Tisserant E."/>
            <person name="Malbreil M."/>
            <person name="Kuo A."/>
            <person name="Kohler A."/>
            <person name="Symeonidi A."/>
            <person name="Balestrini R."/>
            <person name="Charron P."/>
            <person name="Duensing N."/>
            <person name="Frei Dit Frey N."/>
            <person name="Gianinazzi-Pearson V."/>
            <person name="Gilbert L.B."/>
            <person name="Handa Y."/>
            <person name="Herr J.R."/>
            <person name="Hijri M."/>
            <person name="Koul R."/>
            <person name="Kawaguchi M."/>
            <person name="Krajinski F."/>
            <person name="Lammers P.J."/>
            <person name="Masclaux F.G."/>
            <person name="Murat C."/>
            <person name="Morin E."/>
            <person name="Ndikumana S."/>
            <person name="Pagni M."/>
            <person name="Petitpierre D."/>
            <person name="Requena N."/>
            <person name="Rosikiewicz P."/>
            <person name="Riley R."/>
            <person name="Saito K."/>
            <person name="San Clemente H."/>
            <person name="Shapiro H."/>
            <person name="van Tuinen D."/>
            <person name="Becard G."/>
            <person name="Bonfante P."/>
            <person name="Paszkowski U."/>
            <person name="Shachar-Hill Y.Y."/>
            <person name="Tuskan G.A."/>
            <person name="Young P.W."/>
            <person name="Sanders I.R."/>
            <person name="Henrissat B."/>
            <person name="Rensing S.A."/>
            <person name="Grigoriev I.V."/>
            <person name="Corradi N."/>
            <person name="Roux C."/>
            <person name="Martin F."/>
        </authorList>
    </citation>
    <scope>NUCLEOTIDE SEQUENCE [LARGE SCALE GENOMIC DNA]</scope>
    <source>
        <strain evidence="2 3">DAOM 197198</strain>
    </source>
</reference>
<dbReference type="EMBL" id="AUPC02000533">
    <property type="protein sequence ID" value="POG58425.1"/>
    <property type="molecule type" value="Genomic_DNA"/>
</dbReference>